<gene>
    <name evidence="1" type="ORF">PV11_01920</name>
</gene>
<proteinExistence type="predicted"/>
<dbReference type="GO" id="GO:0019239">
    <property type="term" value="F:deaminase activity"/>
    <property type="evidence" value="ECO:0007669"/>
    <property type="project" value="TreeGrafter"/>
</dbReference>
<organism evidence="1 2">
    <name type="scientific">Exophiala sideris</name>
    <dbReference type="NCBI Taxonomy" id="1016849"/>
    <lineage>
        <taxon>Eukaryota</taxon>
        <taxon>Fungi</taxon>
        <taxon>Dikarya</taxon>
        <taxon>Ascomycota</taxon>
        <taxon>Pezizomycotina</taxon>
        <taxon>Eurotiomycetes</taxon>
        <taxon>Chaetothyriomycetidae</taxon>
        <taxon>Chaetothyriales</taxon>
        <taxon>Herpotrichiellaceae</taxon>
        <taxon>Exophiala</taxon>
    </lineage>
</organism>
<dbReference type="OrthoDB" id="309640at2759"/>
<dbReference type="AlphaFoldDB" id="A0A0D1YUN0"/>
<dbReference type="Pfam" id="PF01042">
    <property type="entry name" value="Ribonuc_L-PSP"/>
    <property type="match status" value="1"/>
</dbReference>
<evidence type="ECO:0008006" key="3">
    <source>
        <dbReference type="Google" id="ProtNLM"/>
    </source>
</evidence>
<evidence type="ECO:0000313" key="2">
    <source>
        <dbReference type="Proteomes" id="UP000053599"/>
    </source>
</evidence>
<protein>
    <recommendedName>
        <fullName evidence="3">RidA family protein</fullName>
    </recommendedName>
</protein>
<dbReference type="GO" id="GO:0005739">
    <property type="term" value="C:mitochondrion"/>
    <property type="evidence" value="ECO:0007669"/>
    <property type="project" value="TreeGrafter"/>
</dbReference>
<dbReference type="EMBL" id="KN846951">
    <property type="protein sequence ID" value="KIV86302.1"/>
    <property type="molecule type" value="Genomic_DNA"/>
</dbReference>
<dbReference type="Gene3D" id="3.30.1330.40">
    <property type="entry name" value="RutC-like"/>
    <property type="match status" value="1"/>
</dbReference>
<dbReference type="InterPro" id="IPR006175">
    <property type="entry name" value="YjgF/YER057c/UK114"/>
</dbReference>
<dbReference type="HOGENOM" id="CLU_100715_7_1_1"/>
<accession>A0A0D1YUN0</accession>
<dbReference type="PANTHER" id="PTHR11803:SF22">
    <property type="entry name" value="ENDORIBONUCLEASE FAMILY PROTEIN BRT1, PUTATIVE (AFU_ORTHOLOGUE AFUA_5G03780)-RELATED"/>
    <property type="match status" value="1"/>
</dbReference>
<dbReference type="CDD" id="cd00448">
    <property type="entry name" value="YjgF_YER057c_UK114_family"/>
    <property type="match status" value="1"/>
</dbReference>
<evidence type="ECO:0000313" key="1">
    <source>
        <dbReference type="EMBL" id="KIV86302.1"/>
    </source>
</evidence>
<dbReference type="Proteomes" id="UP000053599">
    <property type="component" value="Unassembled WGS sequence"/>
</dbReference>
<sequence length="130" mass="14361">MPYSREAVWAPKAPKPNGNYSHVVKAKNGMVYLAGWMGDDPETGKIVSGGIGAQTERAILNIQACLEACGLTLDNILTRRIYIIPMQEYRDVMAVWDRYFEEPYPVSTLIGVTSLAKEGALVEIEVVAEQ</sequence>
<dbReference type="STRING" id="1016849.A0A0D1YUN0"/>
<dbReference type="GO" id="GO:0005829">
    <property type="term" value="C:cytosol"/>
    <property type="evidence" value="ECO:0007669"/>
    <property type="project" value="TreeGrafter"/>
</dbReference>
<reference evidence="1 2" key="1">
    <citation type="submission" date="2015-01" db="EMBL/GenBank/DDBJ databases">
        <title>The Genome Sequence of Exophiala sideris CBS121828.</title>
        <authorList>
            <consortium name="The Broad Institute Genomics Platform"/>
            <person name="Cuomo C."/>
            <person name="de Hoog S."/>
            <person name="Gorbushina A."/>
            <person name="Stielow B."/>
            <person name="Teixiera M."/>
            <person name="Abouelleil A."/>
            <person name="Chapman S.B."/>
            <person name="Priest M."/>
            <person name="Young S.K."/>
            <person name="Wortman J."/>
            <person name="Nusbaum C."/>
            <person name="Birren B."/>
        </authorList>
    </citation>
    <scope>NUCLEOTIDE SEQUENCE [LARGE SCALE GENOMIC DNA]</scope>
    <source>
        <strain evidence="1 2">CBS 121828</strain>
    </source>
</reference>
<dbReference type="SUPFAM" id="SSF55298">
    <property type="entry name" value="YjgF-like"/>
    <property type="match status" value="1"/>
</dbReference>
<dbReference type="PANTHER" id="PTHR11803">
    <property type="entry name" value="2-IMINOBUTANOATE/2-IMINOPROPANOATE DEAMINASE RIDA"/>
    <property type="match status" value="1"/>
</dbReference>
<dbReference type="InterPro" id="IPR035959">
    <property type="entry name" value="RutC-like_sf"/>
</dbReference>
<name>A0A0D1YUN0_9EURO</name>